<gene>
    <name evidence="3" type="ORF">GSOID_T00010795001</name>
    <name evidence="4" type="ORF">GSOID_T00020576001</name>
</gene>
<dbReference type="SUPFAM" id="SSF47473">
    <property type="entry name" value="EF-hand"/>
    <property type="match status" value="1"/>
</dbReference>
<dbReference type="CDD" id="cd00051">
    <property type="entry name" value="EFh"/>
    <property type="match status" value="1"/>
</dbReference>
<evidence type="ECO:0000256" key="1">
    <source>
        <dbReference type="ARBA" id="ARBA00022737"/>
    </source>
</evidence>
<dbReference type="AlphaFoldDB" id="E4XH29"/>
<keyword evidence="1" id="KW-0677">Repeat</keyword>
<feature type="domain" description="EF-hand" evidence="2">
    <location>
        <begin position="55"/>
        <end position="90"/>
    </location>
</feature>
<dbReference type="FunFam" id="1.10.238.10:FF:000003">
    <property type="entry name" value="Calmodulin A"/>
    <property type="match status" value="1"/>
</dbReference>
<evidence type="ECO:0000313" key="4">
    <source>
        <dbReference type="EMBL" id="CBY39974.1"/>
    </source>
</evidence>
<dbReference type="PROSITE" id="PS50222">
    <property type="entry name" value="EF_HAND_2"/>
    <property type="match status" value="2"/>
</dbReference>
<dbReference type="InterPro" id="IPR011992">
    <property type="entry name" value="EF-hand-dom_pair"/>
</dbReference>
<protein>
    <recommendedName>
        <fullName evidence="2">EF-hand domain-containing protein</fullName>
    </recommendedName>
</protein>
<feature type="domain" description="EF-hand" evidence="2">
    <location>
        <begin position="19"/>
        <end position="54"/>
    </location>
</feature>
<evidence type="ECO:0000313" key="5">
    <source>
        <dbReference type="Proteomes" id="UP000001307"/>
    </source>
</evidence>
<dbReference type="Proteomes" id="UP000001307">
    <property type="component" value="Unassembled WGS sequence"/>
</dbReference>
<proteinExistence type="predicted"/>
<dbReference type="InterPro" id="IPR002048">
    <property type="entry name" value="EF_hand_dom"/>
</dbReference>
<dbReference type="GO" id="GO:0005509">
    <property type="term" value="F:calcium ion binding"/>
    <property type="evidence" value="ECO:0007669"/>
    <property type="project" value="InterPro"/>
</dbReference>
<accession>E4XH29</accession>
<organism evidence="3">
    <name type="scientific">Oikopleura dioica</name>
    <name type="common">Tunicate</name>
    <dbReference type="NCBI Taxonomy" id="34765"/>
    <lineage>
        <taxon>Eukaryota</taxon>
        <taxon>Metazoa</taxon>
        <taxon>Chordata</taxon>
        <taxon>Tunicata</taxon>
        <taxon>Appendicularia</taxon>
        <taxon>Copelata</taxon>
        <taxon>Oikopleuridae</taxon>
        <taxon>Oikopleura</taxon>
    </lineage>
</organism>
<dbReference type="OrthoDB" id="76105at2759"/>
<keyword evidence="5" id="KW-1185">Reference proteome</keyword>
<dbReference type="Proteomes" id="UP000011014">
    <property type="component" value="Unassembled WGS sequence"/>
</dbReference>
<dbReference type="SMART" id="SM00054">
    <property type="entry name" value="EFh"/>
    <property type="match status" value="2"/>
</dbReference>
<dbReference type="EMBL" id="FN655722">
    <property type="protein sequence ID" value="CBY39974.1"/>
    <property type="molecule type" value="Genomic_DNA"/>
</dbReference>
<dbReference type="Gene3D" id="1.10.238.10">
    <property type="entry name" value="EF-hand"/>
    <property type="match status" value="1"/>
</dbReference>
<name>E4XH29_OIKDI</name>
<reference evidence="3" key="1">
    <citation type="journal article" date="2010" name="Science">
        <title>Plasticity of animal genome architecture unmasked by rapid evolution of a pelagic tunicate.</title>
        <authorList>
            <person name="Denoeud F."/>
            <person name="Henriet S."/>
            <person name="Mungpakdee S."/>
            <person name="Aury J.M."/>
            <person name="Da Silva C."/>
            <person name="Brinkmann H."/>
            <person name="Mikhaleva J."/>
            <person name="Olsen L.C."/>
            <person name="Jubin C."/>
            <person name="Canestro C."/>
            <person name="Bouquet J.M."/>
            <person name="Danks G."/>
            <person name="Poulain J."/>
            <person name="Campsteijn C."/>
            <person name="Adamski M."/>
            <person name="Cross I."/>
            <person name="Yadetie F."/>
            <person name="Muffato M."/>
            <person name="Louis A."/>
            <person name="Butcher S."/>
            <person name="Tsagkogeorga G."/>
            <person name="Konrad A."/>
            <person name="Singh S."/>
            <person name="Jensen M.F."/>
            <person name="Cong E.H."/>
            <person name="Eikeseth-Otteraa H."/>
            <person name="Noel B."/>
            <person name="Anthouard V."/>
            <person name="Porcel B.M."/>
            <person name="Kachouri-Lafond R."/>
            <person name="Nishino A."/>
            <person name="Ugolini M."/>
            <person name="Chourrout P."/>
            <person name="Nishida H."/>
            <person name="Aasland R."/>
            <person name="Huzurbazar S."/>
            <person name="Westhof E."/>
            <person name="Delsuc F."/>
            <person name="Lehrach H."/>
            <person name="Reinhardt R."/>
            <person name="Weissenbach J."/>
            <person name="Roy S.W."/>
            <person name="Artiguenave F."/>
            <person name="Postlethwait J.H."/>
            <person name="Manak J.R."/>
            <person name="Thompson E.M."/>
            <person name="Jaillon O."/>
            <person name="Du Pasquier L."/>
            <person name="Boudinot P."/>
            <person name="Liberles D.A."/>
            <person name="Volff J.N."/>
            <person name="Philippe H."/>
            <person name="Lenhard B."/>
            <person name="Roest Crollius H."/>
            <person name="Wincker P."/>
            <person name="Chourrout D."/>
        </authorList>
    </citation>
    <scope>NUCLEOTIDE SEQUENCE [LARGE SCALE GENOMIC DNA]</scope>
</reference>
<dbReference type="EMBL" id="FN653050">
    <property type="protein sequence ID" value="CBY09977.1"/>
    <property type="molecule type" value="Genomic_DNA"/>
</dbReference>
<evidence type="ECO:0000259" key="2">
    <source>
        <dbReference type="PROSITE" id="PS50222"/>
    </source>
</evidence>
<evidence type="ECO:0000313" key="3">
    <source>
        <dbReference type="EMBL" id="CBY09977.1"/>
    </source>
</evidence>
<sequence length="96" mass="11191">MTYPDLLILMCQRKMEKSPEENAILELFNDYDDDGSLTIDAEEIKKWLQEHGKFVTKEQSEKVFHQMDFNNDGTIKYDDFLALVTARLLTLSLTAK</sequence>
<dbReference type="Pfam" id="PF13499">
    <property type="entry name" value="EF-hand_7"/>
    <property type="match status" value="1"/>
</dbReference>
<dbReference type="InParanoid" id="E4XH29"/>